<comment type="similarity">
    <text evidence="1">Belongs to the mTERF family.</text>
</comment>
<evidence type="ECO:0000256" key="2">
    <source>
        <dbReference type="ARBA" id="ARBA00022472"/>
    </source>
</evidence>
<keyword evidence="3" id="KW-0809">Transit peptide</keyword>
<name>A0AA38TGC6_9ASTR</name>
<proteinExistence type="inferred from homology"/>
<evidence type="ECO:0000256" key="1">
    <source>
        <dbReference type="ARBA" id="ARBA00007692"/>
    </source>
</evidence>
<dbReference type="EMBL" id="JARYMX010000002">
    <property type="protein sequence ID" value="KAJ9560443.1"/>
    <property type="molecule type" value="Genomic_DNA"/>
</dbReference>
<evidence type="ECO:0000256" key="3">
    <source>
        <dbReference type="ARBA" id="ARBA00022946"/>
    </source>
</evidence>
<dbReference type="InterPro" id="IPR003690">
    <property type="entry name" value="MTERF"/>
</dbReference>
<keyword evidence="2" id="KW-0806">Transcription termination</keyword>
<evidence type="ECO:0000313" key="5">
    <source>
        <dbReference type="Proteomes" id="UP001172457"/>
    </source>
</evidence>
<dbReference type="FunFam" id="1.25.70.10:FF:000001">
    <property type="entry name" value="Mitochondrial transcription termination factor-like"/>
    <property type="match status" value="1"/>
</dbReference>
<keyword evidence="2" id="KW-0805">Transcription regulation</keyword>
<keyword evidence="5" id="KW-1185">Reference proteome</keyword>
<comment type="caution">
    <text evidence="4">The sequence shown here is derived from an EMBL/GenBank/DDBJ whole genome shotgun (WGS) entry which is preliminary data.</text>
</comment>
<dbReference type="GO" id="GO:0003676">
    <property type="term" value="F:nucleic acid binding"/>
    <property type="evidence" value="ECO:0007669"/>
    <property type="project" value="InterPro"/>
</dbReference>
<dbReference type="Proteomes" id="UP001172457">
    <property type="component" value="Chromosome 2"/>
</dbReference>
<protein>
    <submittedName>
        <fullName evidence="4">Uncharacterized protein</fullName>
    </submittedName>
</protein>
<dbReference type="AlphaFoldDB" id="A0AA38TGC6"/>
<gene>
    <name evidence="4" type="ORF">OSB04_005603</name>
</gene>
<dbReference type="Gene3D" id="1.25.70.10">
    <property type="entry name" value="Transcription termination factor 3, mitochondrial"/>
    <property type="match status" value="1"/>
</dbReference>
<dbReference type="GO" id="GO:0006353">
    <property type="term" value="P:DNA-templated transcription termination"/>
    <property type="evidence" value="ECO:0007669"/>
    <property type="project" value="UniProtKB-KW"/>
</dbReference>
<dbReference type="SMART" id="SM00733">
    <property type="entry name" value="Mterf"/>
    <property type="match status" value="6"/>
</dbReference>
<dbReference type="InterPro" id="IPR038538">
    <property type="entry name" value="MTERF_sf"/>
</dbReference>
<accession>A0AA38TGC6</accession>
<dbReference type="PANTHER" id="PTHR13068:SF230">
    <property type="entry name" value="MITOCHODRIAL TRANSCRIPTION TERMINATION FACTOR-RELATED"/>
    <property type="match status" value="1"/>
</dbReference>
<organism evidence="4 5">
    <name type="scientific">Centaurea solstitialis</name>
    <name type="common">yellow star-thistle</name>
    <dbReference type="NCBI Taxonomy" id="347529"/>
    <lineage>
        <taxon>Eukaryota</taxon>
        <taxon>Viridiplantae</taxon>
        <taxon>Streptophyta</taxon>
        <taxon>Embryophyta</taxon>
        <taxon>Tracheophyta</taxon>
        <taxon>Spermatophyta</taxon>
        <taxon>Magnoliopsida</taxon>
        <taxon>eudicotyledons</taxon>
        <taxon>Gunneridae</taxon>
        <taxon>Pentapetalae</taxon>
        <taxon>asterids</taxon>
        <taxon>campanulids</taxon>
        <taxon>Asterales</taxon>
        <taxon>Asteraceae</taxon>
        <taxon>Carduoideae</taxon>
        <taxon>Cardueae</taxon>
        <taxon>Centaureinae</taxon>
        <taxon>Centaurea</taxon>
    </lineage>
</organism>
<evidence type="ECO:0000313" key="4">
    <source>
        <dbReference type="EMBL" id="KAJ9560443.1"/>
    </source>
</evidence>
<reference evidence="4" key="1">
    <citation type="submission" date="2023-03" db="EMBL/GenBank/DDBJ databases">
        <title>Chromosome-scale reference genome and RAD-based genetic map of yellow starthistle (Centaurea solstitialis) reveal putative structural variation and QTLs associated with invader traits.</title>
        <authorList>
            <person name="Reatini B."/>
            <person name="Cang F.A."/>
            <person name="Jiang Q."/>
            <person name="Mckibben M.T.W."/>
            <person name="Barker M.S."/>
            <person name="Rieseberg L.H."/>
            <person name="Dlugosch K.M."/>
        </authorList>
    </citation>
    <scope>NUCLEOTIDE SEQUENCE</scope>
    <source>
        <strain evidence="4">CAN-66</strain>
        <tissue evidence="4">Leaf</tissue>
    </source>
</reference>
<keyword evidence="2" id="KW-0804">Transcription</keyword>
<dbReference type="Pfam" id="PF02536">
    <property type="entry name" value="mTERF"/>
    <property type="match status" value="2"/>
</dbReference>
<sequence length="369" mass="42996">MLSIRSFHGRISKQFLLDSSSSFFLRLLHSTITDDEPHLMVDYLIHSLNFSKQEAISTSTKVRHLKSTKNSQSVIDFFRNYNASDADIKSIVLSEPKILQRNVDKTLKPKFKIFLEIGLSDSDLVAVIKKDPRLLDRGLHTSIIPTIRFLREVFGTNDRIVKFIKRSYLPICGKSFRHNVVLLEKFGISKKDIQMHMIRNPRMLTMSPKRLQEKLNDLESKFGITHGSKMFLYGLSTLRSLNRSSLQKKFEVLRSFGWSDSDINTVAKGQPVLFTHSEERIRKGLDFFMVELGYTPSWLATRGSILMYSLEKRVKPRYQVFKVLKEKGVITYELRTILCFSEVDFLSRFVLQYKEEIPDHLFNHFTKKL</sequence>
<dbReference type="PANTHER" id="PTHR13068">
    <property type="entry name" value="CGI-12 PROTEIN-RELATED"/>
    <property type="match status" value="1"/>
</dbReference>